<accession>A0A3M0JVD6</accession>
<dbReference type="PANTHER" id="PTHR33332">
    <property type="entry name" value="REVERSE TRANSCRIPTASE DOMAIN-CONTAINING PROTEIN"/>
    <property type="match status" value="1"/>
</dbReference>
<sequence length="132" mass="15043">MDSGIKCTLSKFANDTKLCSAVDMPERRDAIEGSLDRLERWAYGDVMNSSKTKCKVPHLIWGSSKHKYRLCGEWTENSLAEKDFVVLDKKLGMTQQCELATQKTSYTLGCIQSSMVSKIRESKFEFANHKHE</sequence>
<dbReference type="STRING" id="333673.A0A3M0JVD6"/>
<reference evidence="1 2" key="1">
    <citation type="submission" date="2018-07" db="EMBL/GenBank/DDBJ databases">
        <title>A high quality draft genome assembly of the barn swallow (H. rustica rustica).</title>
        <authorList>
            <person name="Formenti G."/>
            <person name="Chiara M."/>
            <person name="Poveda L."/>
            <person name="Francoijs K.-J."/>
            <person name="Bonisoli-Alquati A."/>
            <person name="Canova L."/>
            <person name="Gianfranceschi L."/>
            <person name="Horner D.S."/>
            <person name="Saino N."/>
        </authorList>
    </citation>
    <scope>NUCLEOTIDE SEQUENCE [LARGE SCALE GENOMIC DNA]</scope>
    <source>
        <strain evidence="1">Chelidonia</strain>
        <tissue evidence="1">Blood</tissue>
    </source>
</reference>
<dbReference type="Proteomes" id="UP000269221">
    <property type="component" value="Unassembled WGS sequence"/>
</dbReference>
<name>A0A3M0JVD6_HIRRU</name>
<evidence type="ECO:0000313" key="1">
    <source>
        <dbReference type="EMBL" id="RMC04962.1"/>
    </source>
</evidence>
<protein>
    <recommendedName>
        <fullName evidence="3">Rna-directed dna polymerase from mobile element jockey-like</fullName>
    </recommendedName>
</protein>
<comment type="caution">
    <text evidence="1">The sequence shown here is derived from an EMBL/GenBank/DDBJ whole genome shotgun (WGS) entry which is preliminary data.</text>
</comment>
<keyword evidence="2" id="KW-1185">Reference proteome</keyword>
<dbReference type="AlphaFoldDB" id="A0A3M0JVD6"/>
<evidence type="ECO:0000313" key="2">
    <source>
        <dbReference type="Proteomes" id="UP000269221"/>
    </source>
</evidence>
<dbReference type="EMBL" id="QRBI01000123">
    <property type="protein sequence ID" value="RMC04962.1"/>
    <property type="molecule type" value="Genomic_DNA"/>
</dbReference>
<dbReference type="OrthoDB" id="10432544at2759"/>
<evidence type="ECO:0008006" key="3">
    <source>
        <dbReference type="Google" id="ProtNLM"/>
    </source>
</evidence>
<gene>
    <name evidence="1" type="ORF">DUI87_18142</name>
</gene>
<organism evidence="1 2">
    <name type="scientific">Hirundo rustica rustica</name>
    <dbReference type="NCBI Taxonomy" id="333673"/>
    <lineage>
        <taxon>Eukaryota</taxon>
        <taxon>Metazoa</taxon>
        <taxon>Chordata</taxon>
        <taxon>Craniata</taxon>
        <taxon>Vertebrata</taxon>
        <taxon>Euteleostomi</taxon>
        <taxon>Archelosauria</taxon>
        <taxon>Archosauria</taxon>
        <taxon>Dinosauria</taxon>
        <taxon>Saurischia</taxon>
        <taxon>Theropoda</taxon>
        <taxon>Coelurosauria</taxon>
        <taxon>Aves</taxon>
        <taxon>Neognathae</taxon>
        <taxon>Neoaves</taxon>
        <taxon>Telluraves</taxon>
        <taxon>Australaves</taxon>
        <taxon>Passeriformes</taxon>
        <taxon>Sylvioidea</taxon>
        <taxon>Hirundinidae</taxon>
        <taxon>Hirundo</taxon>
    </lineage>
</organism>
<proteinExistence type="predicted"/>